<feature type="region of interest" description="Disordered" evidence="1">
    <location>
        <begin position="1"/>
        <end position="31"/>
    </location>
</feature>
<dbReference type="PATRIC" id="fig|1234876.3.peg.825"/>
<sequence>MVTKTGGRGASSGISRPSNRMPKINSGDKEIDRITKRLLSDKEMQKTAFSERTQKRVGVMQDAKKDISRLSKQKDGLFSNVVFGSKTSADKLKSLKNEYKNIDKVTAHNIKQRDYWTEKGKEWSKKDPTRIEKKKWGNEIVYSARSQDAFFKASSLNNIITHSAGRKESLERQIKGYYSDYEKKAKSDVERAYKLKNYAKKQKKK</sequence>
<accession>T0TNJ0</accession>
<dbReference type="AlphaFoldDB" id="T0TNJ0"/>
<reference evidence="2 3" key="1">
    <citation type="journal article" date="2013" name="ISME J.">
        <title>Multifactorial diversity sustains microbial community stability.</title>
        <authorList>
            <person name="Erkus O."/>
            <person name="de Jager V.C."/>
            <person name="Spus M."/>
            <person name="van Alen-Boerrigter I.J."/>
            <person name="van Rijswijck I.M."/>
            <person name="Hazelwood L."/>
            <person name="Janssen P.W."/>
            <person name="van Hijum S.A."/>
            <person name="Kleerebezem M."/>
            <person name="Smid E.J."/>
        </authorList>
    </citation>
    <scope>NUCLEOTIDE SEQUENCE [LARGE SCALE GENOMIC DNA]</scope>
    <source>
        <strain evidence="2 3">TIFN6</strain>
    </source>
</reference>
<feature type="compositionally biased region" description="Gly residues" evidence="1">
    <location>
        <begin position="1"/>
        <end position="10"/>
    </location>
</feature>
<protein>
    <submittedName>
        <fullName evidence="2">Uncharacterized protein</fullName>
    </submittedName>
</protein>
<comment type="caution">
    <text evidence="2">The sequence shown here is derived from an EMBL/GenBank/DDBJ whole genome shotgun (WGS) entry which is preliminary data.</text>
</comment>
<gene>
    <name evidence="2" type="ORF">LLT6_11285</name>
</gene>
<organism evidence="2 3">
    <name type="scientific">Lactococcus cremoris subsp. cremoris TIFN6</name>
    <dbReference type="NCBI Taxonomy" id="1234876"/>
    <lineage>
        <taxon>Bacteria</taxon>
        <taxon>Bacillati</taxon>
        <taxon>Bacillota</taxon>
        <taxon>Bacilli</taxon>
        <taxon>Lactobacillales</taxon>
        <taxon>Streptococcaceae</taxon>
        <taxon>Lactococcus</taxon>
        <taxon>Lactococcus cremoris subsp. cremoris</taxon>
    </lineage>
</organism>
<evidence type="ECO:0000313" key="3">
    <source>
        <dbReference type="Proteomes" id="UP000015854"/>
    </source>
</evidence>
<name>T0TNJ0_LACLC</name>
<dbReference type="Proteomes" id="UP000015854">
    <property type="component" value="Unassembled WGS sequence"/>
</dbReference>
<evidence type="ECO:0000313" key="2">
    <source>
        <dbReference type="EMBL" id="EQC57283.1"/>
    </source>
</evidence>
<proteinExistence type="predicted"/>
<evidence type="ECO:0000256" key="1">
    <source>
        <dbReference type="SAM" id="MobiDB-lite"/>
    </source>
</evidence>
<dbReference type="EMBL" id="ATBB01000166">
    <property type="protein sequence ID" value="EQC57283.1"/>
    <property type="molecule type" value="Genomic_DNA"/>
</dbReference>